<dbReference type="InterPro" id="IPR045584">
    <property type="entry name" value="Pilin-like"/>
</dbReference>
<sequence>MPRAAGFTLLELLLVLLIVGLLTAISVAWLARGETLAADALQRLAEQASALDARARDSGQIIGLGWTQQGPARFEPARQEGAQRWRTQPLAGSWPQHVRPTPEQSTEPWVIFTPTGIARPASLHWQWPDGQAHWRWSGDGALQVE</sequence>
<dbReference type="RefSeq" id="WP_069520107.1">
    <property type="nucleotide sequence ID" value="NZ_FOFP01000007.1"/>
</dbReference>
<dbReference type="InterPro" id="IPR012902">
    <property type="entry name" value="N_methyl_site"/>
</dbReference>
<dbReference type="NCBIfam" id="TIGR02532">
    <property type="entry name" value="IV_pilin_GFxxxE"/>
    <property type="match status" value="1"/>
</dbReference>
<dbReference type="Pfam" id="PF07963">
    <property type="entry name" value="N_methyl"/>
    <property type="match status" value="1"/>
</dbReference>
<dbReference type="Gene3D" id="3.55.40.10">
    <property type="entry name" value="minor pseudopilin epsh domain"/>
    <property type="match status" value="1"/>
</dbReference>
<proteinExistence type="predicted"/>
<evidence type="ECO:0000313" key="3">
    <source>
        <dbReference type="Proteomes" id="UP000198512"/>
    </source>
</evidence>
<dbReference type="Proteomes" id="UP000198512">
    <property type="component" value="Unassembled WGS sequence"/>
</dbReference>
<dbReference type="SUPFAM" id="SSF54523">
    <property type="entry name" value="Pili subunits"/>
    <property type="match status" value="1"/>
</dbReference>
<feature type="region of interest" description="Disordered" evidence="1">
    <location>
        <begin position="70"/>
        <end position="105"/>
    </location>
</feature>
<reference evidence="2 3" key="1">
    <citation type="submission" date="2016-10" db="EMBL/GenBank/DDBJ databases">
        <authorList>
            <person name="Varghese N."/>
            <person name="Submissions S."/>
        </authorList>
    </citation>
    <scope>NUCLEOTIDE SEQUENCE [LARGE SCALE GENOMIC DNA]</scope>
    <source>
        <strain evidence="2 3">CIP 109853</strain>
    </source>
</reference>
<protein>
    <submittedName>
        <fullName evidence="2">General secretion pathway protein H</fullName>
    </submittedName>
</protein>
<comment type="caution">
    <text evidence="2">The sequence shown here is derived from an EMBL/GenBank/DDBJ whole genome shotgun (WGS) entry which is preliminary data.</text>
</comment>
<accession>A0ABY1BDH0</accession>
<dbReference type="EMBL" id="FOFP01000007">
    <property type="protein sequence ID" value="SEQ59663.1"/>
    <property type="molecule type" value="Genomic_DNA"/>
</dbReference>
<organism evidence="2 3">
    <name type="scientific">Pseudomonas cuatrocienegasensis</name>
    <dbReference type="NCBI Taxonomy" id="543360"/>
    <lineage>
        <taxon>Bacteria</taxon>
        <taxon>Pseudomonadati</taxon>
        <taxon>Pseudomonadota</taxon>
        <taxon>Gammaproteobacteria</taxon>
        <taxon>Pseudomonadales</taxon>
        <taxon>Pseudomonadaceae</taxon>
        <taxon>Pseudomonas</taxon>
    </lineage>
</organism>
<dbReference type="PROSITE" id="PS00409">
    <property type="entry name" value="PROKAR_NTER_METHYL"/>
    <property type="match status" value="1"/>
</dbReference>
<name>A0ABY1BDH0_9PSED</name>
<keyword evidence="3" id="KW-1185">Reference proteome</keyword>
<gene>
    <name evidence="2" type="ORF">SAMN05216600_107183</name>
</gene>
<evidence type="ECO:0000313" key="2">
    <source>
        <dbReference type="EMBL" id="SEQ59663.1"/>
    </source>
</evidence>
<evidence type="ECO:0000256" key="1">
    <source>
        <dbReference type="SAM" id="MobiDB-lite"/>
    </source>
</evidence>